<evidence type="ECO:0008006" key="5">
    <source>
        <dbReference type="Google" id="ProtNLM"/>
    </source>
</evidence>
<keyword evidence="4" id="KW-1185">Reference proteome</keyword>
<evidence type="ECO:0000256" key="1">
    <source>
        <dbReference type="SAM" id="MobiDB-lite"/>
    </source>
</evidence>
<dbReference type="EMBL" id="KL647913">
    <property type="protein sequence ID" value="KEY73125.1"/>
    <property type="molecule type" value="Genomic_DNA"/>
</dbReference>
<feature type="region of interest" description="Disordered" evidence="1">
    <location>
        <begin position="401"/>
        <end position="421"/>
    </location>
</feature>
<feature type="transmembrane region" description="Helical" evidence="2">
    <location>
        <begin position="82"/>
        <end position="104"/>
    </location>
</feature>
<protein>
    <recommendedName>
        <fullName evidence="5">MFS maltose permease</fullName>
    </recommendedName>
</protein>
<dbReference type="AlphaFoldDB" id="A0A084B6E6"/>
<dbReference type="OrthoDB" id="5408102at2759"/>
<keyword evidence="2" id="KW-0472">Membrane</keyword>
<organism evidence="3 4">
    <name type="scientific">Stachybotrys chartarum (strain CBS 109288 / IBT 7711)</name>
    <name type="common">Toxic black mold</name>
    <name type="synonym">Stilbospora chartarum</name>
    <dbReference type="NCBI Taxonomy" id="1280523"/>
    <lineage>
        <taxon>Eukaryota</taxon>
        <taxon>Fungi</taxon>
        <taxon>Dikarya</taxon>
        <taxon>Ascomycota</taxon>
        <taxon>Pezizomycotina</taxon>
        <taxon>Sordariomycetes</taxon>
        <taxon>Hypocreomycetidae</taxon>
        <taxon>Hypocreales</taxon>
        <taxon>Stachybotryaceae</taxon>
        <taxon>Stachybotrys</taxon>
    </lineage>
</organism>
<feature type="compositionally biased region" description="Pro residues" evidence="1">
    <location>
        <begin position="237"/>
        <end position="250"/>
    </location>
</feature>
<reference evidence="3 4" key="1">
    <citation type="journal article" date="2014" name="BMC Genomics">
        <title>Comparative genome sequencing reveals chemotype-specific gene clusters in the toxigenic black mold Stachybotrys.</title>
        <authorList>
            <person name="Semeiks J."/>
            <person name="Borek D."/>
            <person name="Otwinowski Z."/>
            <person name="Grishin N.V."/>
        </authorList>
    </citation>
    <scope>NUCLEOTIDE SEQUENCE [LARGE SCALE GENOMIC DNA]</scope>
    <source>
        <strain evidence="4">CBS 109288 / IBT 7711</strain>
    </source>
</reference>
<feature type="region of interest" description="Disordered" evidence="1">
    <location>
        <begin position="229"/>
        <end position="255"/>
    </location>
</feature>
<dbReference type="Proteomes" id="UP000028045">
    <property type="component" value="Unassembled WGS sequence"/>
</dbReference>
<keyword evidence="2" id="KW-1133">Transmembrane helix</keyword>
<gene>
    <name evidence="3" type="ORF">S7711_04874</name>
</gene>
<name>A0A084B6E6_STACB</name>
<accession>A0A084B6E6</accession>
<sequence>MPVSSASAQLASRAGACRLLLLNTPRTAPGRQQLRTIALHTRSSSTNSRPSIPFLSVPSSKLAAVRHYTSQRSKWLRHEAKLAVRYILISWGIGAACLVIAFFVNEEMVEREFPTPHEWDMRTRKLLRDANWYRQPKDGHVVWPEVFQLSRNVIARLEDPKVGGEKIVKLPGPTGIPTELPGEFLPCDITAYSEEWRRGYFEALIQTAKAAEYVEGWVRDVTRKLASPPEFVIGPSNPRPKPIPPGNPPAPREENCEQAWPKPDNYYLKILATKGFNARQKMEAALQYASYNEYKQLPDGAQALYQLALAEATSEFDESRLPYDPKTHVLRDSAGLPSSNVLDALTALASFKARQGDVAAALPIYLSLLKARRSLPNDPPRIQLPKRRPLSVYRQVVDFFAPPEYPPPPPDGTQSPWRDPEERCQEAALDVYIGEILYTTASRKEGLAWTRDGVDAAEEQLRKLGTSKAEKPTKETCRQCLITGLDNWSTMVARLAKEEARKREEGPKTKVFGLWNAPQEAADRWAAEKRVIEERIRRTQELTEDVEPPPIGLSSYFKA</sequence>
<dbReference type="HOGENOM" id="CLU_011673_1_0_1"/>
<evidence type="ECO:0000256" key="2">
    <source>
        <dbReference type="SAM" id="Phobius"/>
    </source>
</evidence>
<proteinExistence type="predicted"/>
<keyword evidence="2" id="KW-0812">Transmembrane</keyword>
<evidence type="ECO:0000313" key="4">
    <source>
        <dbReference type="Proteomes" id="UP000028045"/>
    </source>
</evidence>
<evidence type="ECO:0000313" key="3">
    <source>
        <dbReference type="EMBL" id="KEY73125.1"/>
    </source>
</evidence>